<dbReference type="KEGG" id="ngv:CDO52_06795"/>
<organism evidence="8 9">
    <name type="scientific">Nocardiopsis gilva YIM 90087</name>
    <dbReference type="NCBI Taxonomy" id="1235441"/>
    <lineage>
        <taxon>Bacteria</taxon>
        <taxon>Bacillati</taxon>
        <taxon>Actinomycetota</taxon>
        <taxon>Actinomycetes</taxon>
        <taxon>Streptosporangiales</taxon>
        <taxon>Nocardiopsidaceae</taxon>
        <taxon>Nocardiopsis</taxon>
    </lineage>
</organism>
<dbReference type="GO" id="GO:0005829">
    <property type="term" value="C:cytosol"/>
    <property type="evidence" value="ECO:0007669"/>
    <property type="project" value="TreeGrafter"/>
</dbReference>
<evidence type="ECO:0000256" key="1">
    <source>
        <dbReference type="ARBA" id="ARBA00009998"/>
    </source>
</evidence>
<dbReference type="InterPro" id="IPR003761">
    <property type="entry name" value="Exonuc_VII_S"/>
</dbReference>
<gene>
    <name evidence="6" type="primary">xseB</name>
    <name evidence="8" type="ORF">CDO52_06795</name>
</gene>
<feature type="compositionally biased region" description="Acidic residues" evidence="7">
    <location>
        <begin position="30"/>
        <end position="39"/>
    </location>
</feature>
<evidence type="ECO:0000256" key="4">
    <source>
        <dbReference type="ARBA" id="ARBA00022801"/>
    </source>
</evidence>
<dbReference type="SUPFAM" id="SSF116842">
    <property type="entry name" value="XseB-like"/>
    <property type="match status" value="1"/>
</dbReference>
<comment type="function">
    <text evidence="6">Bidirectionally degrades single-stranded DNA into large acid-insoluble oligonucleotides, which are then degraded further into small acid-soluble oligonucleotides.</text>
</comment>
<feature type="compositionally biased region" description="Low complexity" evidence="7">
    <location>
        <begin position="1"/>
        <end position="29"/>
    </location>
</feature>
<comment type="similarity">
    <text evidence="1 6">Belongs to the XseB family.</text>
</comment>
<evidence type="ECO:0000256" key="2">
    <source>
        <dbReference type="ARBA" id="ARBA00022490"/>
    </source>
</evidence>
<dbReference type="EMBL" id="CP022753">
    <property type="protein sequence ID" value="ASU82528.1"/>
    <property type="molecule type" value="Genomic_DNA"/>
</dbReference>
<keyword evidence="3 6" id="KW-0540">Nuclease</keyword>
<keyword evidence="5 6" id="KW-0269">Exonuclease</keyword>
<dbReference type="InterPro" id="IPR037004">
    <property type="entry name" value="Exonuc_VII_ssu_sf"/>
</dbReference>
<evidence type="ECO:0000256" key="6">
    <source>
        <dbReference type="HAMAP-Rule" id="MF_00337"/>
    </source>
</evidence>
<comment type="subunit">
    <text evidence="6">Heterooligomer composed of large and small subunits.</text>
</comment>
<dbReference type="NCBIfam" id="NF002139">
    <property type="entry name" value="PRK00977.1-3"/>
    <property type="match status" value="1"/>
</dbReference>
<proteinExistence type="inferred from homology"/>
<evidence type="ECO:0000256" key="5">
    <source>
        <dbReference type="ARBA" id="ARBA00022839"/>
    </source>
</evidence>
<comment type="catalytic activity">
    <reaction evidence="6">
        <text>Exonucleolytic cleavage in either 5'- to 3'- or 3'- to 5'-direction to yield nucleoside 5'-phosphates.</text>
        <dbReference type="EC" id="3.1.11.6"/>
    </reaction>
</comment>
<sequence>MAKTTNDNSADANADTATDANASAASTEAAEPELSYEEAREELDNVVRRLESGGLTLKESLALWERGEQLAKTCEQWLEGARAKLAVALEESAPETESNGQNGQDAPF</sequence>
<dbReference type="Pfam" id="PF02609">
    <property type="entry name" value="Exonuc_VII_S"/>
    <property type="match status" value="1"/>
</dbReference>
<keyword evidence="4 6" id="KW-0378">Hydrolase</keyword>
<dbReference type="PANTHER" id="PTHR34137:SF1">
    <property type="entry name" value="EXODEOXYRIBONUCLEASE 7 SMALL SUBUNIT"/>
    <property type="match status" value="1"/>
</dbReference>
<dbReference type="HAMAP" id="MF_00337">
    <property type="entry name" value="Exonuc_7_S"/>
    <property type="match status" value="1"/>
</dbReference>
<evidence type="ECO:0000313" key="8">
    <source>
        <dbReference type="EMBL" id="ASU82528.1"/>
    </source>
</evidence>
<dbReference type="RefSeq" id="WP_017619872.1">
    <property type="nucleotide sequence ID" value="NZ_ANBG01000274.1"/>
</dbReference>
<dbReference type="Gene3D" id="1.10.287.1040">
    <property type="entry name" value="Exonuclease VII, small subunit"/>
    <property type="match status" value="1"/>
</dbReference>
<dbReference type="EC" id="3.1.11.6" evidence="6"/>
<dbReference type="AlphaFoldDB" id="A0A223S337"/>
<comment type="subcellular location">
    <subcellularLocation>
        <location evidence="6">Cytoplasm</location>
    </subcellularLocation>
</comment>
<evidence type="ECO:0000256" key="3">
    <source>
        <dbReference type="ARBA" id="ARBA00022722"/>
    </source>
</evidence>
<reference evidence="8 9" key="1">
    <citation type="submission" date="2017-08" db="EMBL/GenBank/DDBJ databases">
        <title>The complete genome sequence of Nocardiopsis gilva YIM 90087.</title>
        <authorList>
            <person name="Yin M."/>
            <person name="Tang S."/>
        </authorList>
    </citation>
    <scope>NUCLEOTIDE SEQUENCE [LARGE SCALE GENOMIC DNA]</scope>
    <source>
        <strain evidence="8 9">YIM 90087</strain>
    </source>
</reference>
<dbReference type="GO" id="GO:0009318">
    <property type="term" value="C:exodeoxyribonuclease VII complex"/>
    <property type="evidence" value="ECO:0007669"/>
    <property type="project" value="UniProtKB-UniRule"/>
</dbReference>
<dbReference type="PANTHER" id="PTHR34137">
    <property type="entry name" value="EXODEOXYRIBONUCLEASE 7 SMALL SUBUNIT"/>
    <property type="match status" value="1"/>
</dbReference>
<dbReference type="GO" id="GO:0006308">
    <property type="term" value="P:DNA catabolic process"/>
    <property type="evidence" value="ECO:0007669"/>
    <property type="project" value="UniProtKB-UniRule"/>
</dbReference>
<protein>
    <recommendedName>
        <fullName evidence="6">Exodeoxyribonuclease 7 small subunit</fullName>
        <ecNumber evidence="6">3.1.11.6</ecNumber>
    </recommendedName>
    <alternativeName>
        <fullName evidence="6">Exodeoxyribonuclease VII small subunit</fullName>
        <shortName evidence="6">Exonuclease VII small subunit</shortName>
    </alternativeName>
</protein>
<evidence type="ECO:0000256" key="7">
    <source>
        <dbReference type="SAM" id="MobiDB-lite"/>
    </source>
</evidence>
<dbReference type="Proteomes" id="UP000215005">
    <property type="component" value="Chromosome"/>
</dbReference>
<dbReference type="GO" id="GO:0008855">
    <property type="term" value="F:exodeoxyribonuclease VII activity"/>
    <property type="evidence" value="ECO:0007669"/>
    <property type="project" value="UniProtKB-UniRule"/>
</dbReference>
<keyword evidence="2 6" id="KW-0963">Cytoplasm</keyword>
<dbReference type="OrthoDB" id="5244334at2"/>
<keyword evidence="9" id="KW-1185">Reference proteome</keyword>
<name>A0A223S337_9ACTN</name>
<accession>A0A223S337</accession>
<evidence type="ECO:0000313" key="9">
    <source>
        <dbReference type="Proteomes" id="UP000215005"/>
    </source>
</evidence>
<feature type="region of interest" description="Disordered" evidence="7">
    <location>
        <begin position="1"/>
        <end position="39"/>
    </location>
</feature>
<dbReference type="NCBIfam" id="TIGR01280">
    <property type="entry name" value="xseB"/>
    <property type="match status" value="1"/>
</dbReference>